<organism evidence="2 3">
    <name type="scientific">Pelosinus fermentans B4</name>
    <dbReference type="NCBI Taxonomy" id="1149862"/>
    <lineage>
        <taxon>Bacteria</taxon>
        <taxon>Bacillati</taxon>
        <taxon>Bacillota</taxon>
        <taxon>Negativicutes</taxon>
        <taxon>Selenomonadales</taxon>
        <taxon>Sporomusaceae</taxon>
        <taxon>Pelosinus</taxon>
    </lineage>
</organism>
<feature type="transmembrane region" description="Helical" evidence="1">
    <location>
        <begin position="105"/>
        <end position="125"/>
    </location>
</feature>
<sequence>MSYGILFINGAFVLYTVGVWSEKIQGRLKRGHLILFWLGIVCDVLGTSAMGEIAKGHVASIIPITSGFHSLTGIIALLLMLLHTCWATVIIATHKESWIQKFHRYSLIVWLIWLLPFISGAMVHFL</sequence>
<feature type="transmembrane region" description="Helical" evidence="1">
    <location>
        <begin position="33"/>
        <end position="51"/>
    </location>
</feature>
<feature type="transmembrane region" description="Helical" evidence="1">
    <location>
        <begin position="6"/>
        <end position="21"/>
    </location>
</feature>
<evidence type="ECO:0000313" key="2">
    <source>
        <dbReference type="EMBL" id="EIW15517.1"/>
    </source>
</evidence>
<evidence type="ECO:0008006" key="4">
    <source>
        <dbReference type="Google" id="ProtNLM"/>
    </source>
</evidence>
<proteinExistence type="predicted"/>
<keyword evidence="3" id="KW-1185">Reference proteome</keyword>
<keyword evidence="1" id="KW-1133">Transmembrane helix</keyword>
<gene>
    <name evidence="2" type="ORF">FB4_1206</name>
</gene>
<dbReference type="Proteomes" id="UP000004324">
    <property type="component" value="Unassembled WGS sequence"/>
</dbReference>
<keyword evidence="1" id="KW-0812">Transmembrane</keyword>
<keyword evidence="1" id="KW-0472">Membrane</keyword>
<protein>
    <recommendedName>
        <fullName evidence="4">TIGR03987 family protein</fullName>
    </recommendedName>
</protein>
<dbReference type="InterPro" id="IPR023813">
    <property type="entry name" value="HsmA-like"/>
</dbReference>
<dbReference type="RefSeq" id="WP_007938071.1">
    <property type="nucleotide sequence ID" value="NZ_AKVJ01000076.1"/>
</dbReference>
<dbReference type="AlphaFoldDB" id="I9ARD9"/>
<evidence type="ECO:0000313" key="3">
    <source>
        <dbReference type="Proteomes" id="UP000004324"/>
    </source>
</evidence>
<comment type="caution">
    <text evidence="2">The sequence shown here is derived from an EMBL/GenBank/DDBJ whole genome shotgun (WGS) entry which is preliminary data.</text>
</comment>
<feature type="transmembrane region" description="Helical" evidence="1">
    <location>
        <begin position="71"/>
        <end position="93"/>
    </location>
</feature>
<dbReference type="PATRIC" id="fig|1149862.3.peg.4229"/>
<reference evidence="2 3" key="1">
    <citation type="journal article" date="2012" name="J. Bacteriol.">
        <title>Draft Genome Sequences for Two Metal-Reducing Pelosinus fermentans Strains Isolated from a Cr(VI)-Contaminated Site and for Type Strain R7.</title>
        <authorList>
            <person name="Brown S.D."/>
            <person name="Podar M."/>
            <person name="Klingeman D.M."/>
            <person name="Johnson C.M."/>
            <person name="Yang Z.K."/>
            <person name="Utturkar S.M."/>
            <person name="Land M.L."/>
            <person name="Mosher J.J."/>
            <person name="Hurt R.A.Jr."/>
            <person name="Phelps T.J."/>
            <person name="Palumbo A.V."/>
            <person name="Arkin A.P."/>
            <person name="Hazen T.C."/>
            <person name="Elias D.A."/>
        </authorList>
    </citation>
    <scope>NUCLEOTIDE SEQUENCE [LARGE SCALE GENOMIC DNA]</scope>
    <source>
        <strain evidence="2 3">B4</strain>
    </source>
</reference>
<dbReference type="NCBIfam" id="TIGR03987">
    <property type="entry name" value="HsmA family protein"/>
    <property type="match status" value="1"/>
</dbReference>
<name>I9ARD9_9FIRM</name>
<dbReference type="EMBL" id="AKVJ01000076">
    <property type="protein sequence ID" value="EIW15517.1"/>
    <property type="molecule type" value="Genomic_DNA"/>
</dbReference>
<dbReference type="OrthoDB" id="5396526at2"/>
<evidence type="ECO:0000256" key="1">
    <source>
        <dbReference type="SAM" id="Phobius"/>
    </source>
</evidence>
<accession>I9ARD9</accession>